<dbReference type="Proteomes" id="UP000253845">
    <property type="component" value="Unassembled WGS sequence"/>
</dbReference>
<reference evidence="1 2" key="1">
    <citation type="submission" date="2018-07" db="EMBL/GenBank/DDBJ databases">
        <title>Section-level genome sequencing of Aspergillus section Nigri to investigate inter- and intra-species variation.</title>
        <authorList>
            <consortium name="DOE Joint Genome Institute"/>
            <person name="Vesth T.C."/>
            <person name="Nybo J.L."/>
            <person name="Theobald S."/>
            <person name="Frisvad J.C."/>
            <person name="Larsen T.O."/>
            <person name="Nielsen K.F."/>
            <person name="Hoof J.B."/>
            <person name="Brandl J."/>
            <person name="Salamov A."/>
            <person name="Riley R."/>
            <person name="Gladden J.M."/>
            <person name="Phatale P."/>
            <person name="Nielsen M.T."/>
            <person name="Lyhne E.K."/>
            <person name="Kogle M.E."/>
            <person name="Strasser K."/>
            <person name="McDonnell E."/>
            <person name="Barry K."/>
            <person name="Clum A."/>
            <person name="Chen C."/>
            <person name="Nolan M."/>
            <person name="Sandor L."/>
            <person name="Kuo A."/>
            <person name="Lipzen A."/>
            <person name="Hainaut M."/>
            <person name="Drula E."/>
            <person name="Tsang A."/>
            <person name="Magnuson J.K."/>
            <person name="Henrissat B."/>
            <person name="Wiebenga A."/>
            <person name="Simmons B.A."/>
            <person name="Makela M.R."/>
            <person name="De vries R.P."/>
            <person name="Grigoriev I.V."/>
            <person name="Mortensen U.H."/>
            <person name="Baker S.E."/>
            <person name="Andersen M.R."/>
        </authorList>
    </citation>
    <scope>NUCLEOTIDE SEQUENCE [LARGE SCALE GENOMIC DNA]</scope>
    <source>
        <strain evidence="1 2">ATCC 13496</strain>
    </source>
</reference>
<evidence type="ECO:0000313" key="2">
    <source>
        <dbReference type="Proteomes" id="UP000253845"/>
    </source>
</evidence>
<dbReference type="VEuPathDB" id="FungiDB:M747DRAFT_230058"/>
<gene>
    <name evidence="1" type="ORF">M747DRAFT_230058</name>
</gene>
<accession>A0A370C8R4</accession>
<evidence type="ECO:0000313" key="1">
    <source>
        <dbReference type="EMBL" id="RDH24164.1"/>
    </source>
</evidence>
<sequence length="630" mass="68784">MSERVQDKSGKQINEGDYVYTKYRGGSHEGEVDKVVTDDAGAHEEEVANPPKMTQAWGTVTVLWFPHSELVAEHKRCLCFPIALGWPADWVTGHTKTATGSWPSPGQDRNSMTKEYEARFAGYIHQHFLSSGSTFTLGPLLDSPSCTLNLHNMRLSALTRRLLYGVFLSPVCLCISIPQQPSHVPISDHDLVSVLSNAVKDPMVDRRVSSVASDIMLGLATNENLQHPGNEQLQAALKKIEAIFTKKSSSTMLDLAKDIVASGLVPPKILAFLNGYLDAKINSAHNLNPDLKSGSIYPSKATEDAPYSIPEAALREAIHMPNLFSGESNSGRKPVILVPGTAAPAGTSFYYNFGKLGNAIPEIDVSWVNIPQASLGDVQVTAEYIAYSINYISSLYRSKVNVISWSQGGLNTQWALKYWPSTRDSVEDFIAISPDFRGTIETRLVCPWLAGIMCTPALWQQGWDAKFVRTLRGFGGESAYVHTTTIYSSFDEIVQPMYGDQASAILQDARGVGVSNNHLQSICAHEPAGGMYTHRGVLYNPLAWALTIDALTHDGPGRPSRVNVTTVCQQSIPPQLGLDDLLGTEGLLLVSLSETLRYRPKTFAEPDILGYAASAPGVGGEIWDLKDEQF</sequence>
<dbReference type="SUPFAM" id="SSF53474">
    <property type="entry name" value="alpha/beta-Hydrolases"/>
    <property type="match status" value="1"/>
</dbReference>
<dbReference type="AlphaFoldDB" id="A0A370C8R4"/>
<dbReference type="Gene3D" id="2.30.30.1060">
    <property type="match status" value="1"/>
</dbReference>
<name>A0A370C8R4_ASPNG</name>
<keyword evidence="1" id="KW-0378">Hydrolase</keyword>
<dbReference type="Gene3D" id="3.40.50.1820">
    <property type="entry name" value="alpha/beta hydrolase"/>
    <property type="match status" value="1"/>
</dbReference>
<proteinExistence type="predicted"/>
<protein>
    <submittedName>
        <fullName evidence="1">Alpha/beta-hydrolase</fullName>
    </submittedName>
</protein>
<organism evidence="1 2">
    <name type="scientific">Aspergillus niger ATCC 13496</name>
    <dbReference type="NCBI Taxonomy" id="1353008"/>
    <lineage>
        <taxon>Eukaryota</taxon>
        <taxon>Fungi</taxon>
        <taxon>Dikarya</taxon>
        <taxon>Ascomycota</taxon>
        <taxon>Pezizomycotina</taxon>
        <taxon>Eurotiomycetes</taxon>
        <taxon>Eurotiomycetidae</taxon>
        <taxon>Eurotiales</taxon>
        <taxon>Aspergillaceae</taxon>
        <taxon>Aspergillus</taxon>
        <taxon>Aspergillus subgen. Circumdati</taxon>
    </lineage>
</organism>
<dbReference type="PANTHER" id="PTHR37574:SF1">
    <property type="entry name" value="LIPASE B"/>
    <property type="match status" value="1"/>
</dbReference>
<dbReference type="InterPro" id="IPR029058">
    <property type="entry name" value="AB_hydrolase_fold"/>
</dbReference>
<dbReference type="EMBL" id="KZ851902">
    <property type="protein sequence ID" value="RDH24164.1"/>
    <property type="molecule type" value="Genomic_DNA"/>
</dbReference>
<dbReference type="GO" id="GO:0016787">
    <property type="term" value="F:hydrolase activity"/>
    <property type="evidence" value="ECO:0007669"/>
    <property type="project" value="UniProtKB-KW"/>
</dbReference>
<dbReference type="InterPro" id="IPR053228">
    <property type="entry name" value="Stereospecific_Lipase"/>
</dbReference>
<dbReference type="PANTHER" id="PTHR37574">
    <property type="entry name" value="LIPASE B"/>
    <property type="match status" value="1"/>
</dbReference>